<feature type="binding site" evidence="8">
    <location>
        <position position="211"/>
    </location>
    <ligand>
        <name>UDP-N-acetyl-alpha-D-muramoyl-L-alanyl-D-glutamate</name>
        <dbReference type="ChEBI" id="CHEBI:83900"/>
    </ligand>
</feature>
<dbReference type="InterPro" id="IPR000713">
    <property type="entry name" value="Mur_ligase_N"/>
</dbReference>
<dbReference type="NCBIfam" id="NF001124">
    <property type="entry name" value="PRK00139.1-2"/>
    <property type="match status" value="1"/>
</dbReference>
<comment type="PTM">
    <text evidence="8">Carboxylation is probably crucial for Mg(2+) binding and, consequently, for the gamma-phosphate positioning of ATP.</text>
</comment>
<evidence type="ECO:0000256" key="6">
    <source>
        <dbReference type="ARBA" id="ARBA00023306"/>
    </source>
</evidence>
<feature type="binding site" evidence="8">
    <location>
        <position position="213"/>
    </location>
    <ligand>
        <name>UDP-N-acetyl-alpha-D-muramoyl-L-alanyl-D-glutamate</name>
        <dbReference type="ChEBI" id="CHEBI:83900"/>
    </ligand>
</feature>
<dbReference type="NCBIfam" id="TIGR01085">
    <property type="entry name" value="murE"/>
    <property type="match status" value="1"/>
</dbReference>
<proteinExistence type="inferred from homology"/>
<evidence type="ECO:0000256" key="3">
    <source>
        <dbReference type="ARBA" id="ARBA00022618"/>
    </source>
</evidence>
<dbReference type="GO" id="GO:0008765">
    <property type="term" value="F:UDP-N-acetylmuramoylalanyl-D-glutamate-2,6-diaminopimelate ligase activity"/>
    <property type="evidence" value="ECO:0007669"/>
    <property type="project" value="UniProtKB-EC"/>
</dbReference>
<feature type="binding site" evidence="8">
    <location>
        <begin position="435"/>
        <end position="438"/>
    </location>
    <ligand>
        <name>meso-2,6-diaminopimelate</name>
        <dbReference type="ChEBI" id="CHEBI:57791"/>
    </ligand>
</feature>
<feature type="domain" description="Mur ligase central" evidence="12">
    <location>
        <begin position="134"/>
        <end position="339"/>
    </location>
</feature>
<dbReference type="Proteomes" id="UP000029267">
    <property type="component" value="Unassembled WGS sequence"/>
</dbReference>
<gene>
    <name evidence="8" type="primary">murE</name>
    <name evidence="13" type="ORF">EP10_000297</name>
</gene>
<comment type="caution">
    <text evidence="13">The sequence shown here is derived from an EMBL/GenBank/DDBJ whole genome shotgun (WGS) entry which is preliminary data.</text>
</comment>
<comment type="similarity">
    <text evidence="2 8">Belongs to the MurCDEF family. MurE subfamily.</text>
</comment>
<dbReference type="HAMAP" id="MF_00208">
    <property type="entry name" value="MurE"/>
    <property type="match status" value="1"/>
</dbReference>
<organism evidence="13 14">
    <name type="scientific">Geobacillus icigianus</name>
    <dbReference type="NCBI Taxonomy" id="1430331"/>
    <lineage>
        <taxon>Bacteria</taxon>
        <taxon>Bacillati</taxon>
        <taxon>Bacillota</taxon>
        <taxon>Bacilli</taxon>
        <taxon>Bacillales</taxon>
        <taxon>Anoxybacillaceae</taxon>
        <taxon>Geobacillus</taxon>
    </lineage>
</organism>
<dbReference type="InterPro" id="IPR035911">
    <property type="entry name" value="MurE/MurF_N"/>
</dbReference>
<dbReference type="EMBL" id="JPYA02000001">
    <property type="protein sequence ID" value="MEB3749458.1"/>
    <property type="molecule type" value="Genomic_DNA"/>
</dbReference>
<evidence type="ECO:0000256" key="1">
    <source>
        <dbReference type="ARBA" id="ARBA00004752"/>
    </source>
</evidence>
<comment type="subcellular location">
    <subcellularLocation>
        <location evidence="8 9">Cytoplasm</location>
    </subcellularLocation>
</comment>
<dbReference type="Pfam" id="PF01225">
    <property type="entry name" value="Mur_ligase"/>
    <property type="match status" value="1"/>
</dbReference>
<feature type="binding site" evidence="8">
    <location>
        <position position="411"/>
    </location>
    <ligand>
        <name>meso-2,6-diaminopimelate</name>
        <dbReference type="ChEBI" id="CHEBI:57791"/>
    </ligand>
</feature>
<evidence type="ECO:0000313" key="14">
    <source>
        <dbReference type="Proteomes" id="UP000029267"/>
    </source>
</evidence>
<comment type="catalytic activity">
    <reaction evidence="8">
        <text>UDP-N-acetyl-alpha-D-muramoyl-L-alanyl-D-glutamate + meso-2,6-diaminopimelate + ATP = UDP-N-acetyl-alpha-D-muramoyl-L-alanyl-gamma-D-glutamyl-meso-2,6-diaminopimelate + ADP + phosphate + H(+)</text>
        <dbReference type="Rhea" id="RHEA:23676"/>
        <dbReference type="ChEBI" id="CHEBI:15378"/>
        <dbReference type="ChEBI" id="CHEBI:30616"/>
        <dbReference type="ChEBI" id="CHEBI:43474"/>
        <dbReference type="ChEBI" id="CHEBI:57791"/>
        <dbReference type="ChEBI" id="CHEBI:83900"/>
        <dbReference type="ChEBI" id="CHEBI:83905"/>
        <dbReference type="ChEBI" id="CHEBI:456216"/>
        <dbReference type="EC" id="6.3.2.13"/>
    </reaction>
</comment>
<protein>
    <recommendedName>
        <fullName evidence="8">UDP-N-acetylmuramoyl-L-alanyl-D-glutamate--2,6-diaminopimelate ligase</fullName>
        <ecNumber evidence="8">6.3.2.13</ecNumber>
    </recommendedName>
    <alternativeName>
        <fullName evidence="8">Meso-A2pm-adding enzyme</fullName>
    </alternativeName>
    <alternativeName>
        <fullName evidence="8">Meso-diaminopimelate-adding enzyme</fullName>
    </alternativeName>
    <alternativeName>
        <fullName evidence="8">UDP-MurNAc-L-Ala-D-Glu:meso-diaminopimelate ligase</fullName>
    </alternativeName>
    <alternativeName>
        <fullName evidence="8">UDP-MurNAc-tripeptide synthetase</fullName>
    </alternativeName>
    <alternativeName>
        <fullName evidence="8">UDP-N-acetylmuramyl-tripeptide synthetase</fullName>
    </alternativeName>
</protein>
<keyword evidence="6 8" id="KW-0131">Cell cycle</keyword>
<feature type="binding site" evidence="8">
    <location>
        <begin position="178"/>
        <end position="179"/>
    </location>
    <ligand>
        <name>UDP-N-acetyl-alpha-D-muramoyl-L-alanyl-D-glutamate</name>
        <dbReference type="ChEBI" id="CHEBI:83900"/>
    </ligand>
</feature>
<dbReference type="NCBIfam" id="NF001126">
    <property type="entry name" value="PRK00139.1-4"/>
    <property type="match status" value="1"/>
</dbReference>
<name>A0ABU6BC36_9BACL</name>
<feature type="binding site" evidence="8">
    <location>
        <position position="58"/>
    </location>
    <ligand>
        <name>UDP-N-acetyl-alpha-D-muramoyl-L-alanyl-D-glutamate</name>
        <dbReference type="ChEBI" id="CHEBI:83900"/>
    </ligand>
</feature>
<dbReference type="PANTHER" id="PTHR23135:SF4">
    <property type="entry name" value="UDP-N-ACETYLMURAMOYL-L-ALANYL-D-GLUTAMATE--2,6-DIAMINOPIMELATE LIGASE MURE HOMOLOG, CHLOROPLASTIC"/>
    <property type="match status" value="1"/>
</dbReference>
<dbReference type="InterPro" id="IPR004101">
    <property type="entry name" value="Mur_ligase_C"/>
</dbReference>
<evidence type="ECO:0000256" key="4">
    <source>
        <dbReference type="ARBA" id="ARBA00022960"/>
    </source>
</evidence>
<evidence type="ECO:0000256" key="5">
    <source>
        <dbReference type="ARBA" id="ARBA00022984"/>
    </source>
</evidence>
<dbReference type="SUPFAM" id="SSF53623">
    <property type="entry name" value="MurD-like peptide ligases, catalytic domain"/>
    <property type="match status" value="1"/>
</dbReference>
<feature type="domain" description="Mur ligase N-terminal catalytic" evidence="10">
    <location>
        <begin position="52"/>
        <end position="122"/>
    </location>
</feature>
<keyword evidence="8" id="KW-0963">Cytoplasm</keyword>
<feature type="binding site" evidence="8">
    <location>
        <position position="491"/>
    </location>
    <ligand>
        <name>meso-2,6-diaminopimelate</name>
        <dbReference type="ChEBI" id="CHEBI:57791"/>
    </ligand>
</feature>
<dbReference type="Gene3D" id="3.40.1190.10">
    <property type="entry name" value="Mur-like, catalytic domain"/>
    <property type="match status" value="1"/>
</dbReference>
<reference evidence="13 14" key="1">
    <citation type="journal article" date="2014" name="Genome Announc.">
        <title>Draft Genome Sequence of Geobacillus icigianus Strain G1w1T Isolated from Hot Springs in the Valley of Geysers, Kamchatka (Russian Federation).</title>
        <authorList>
            <person name="Bryanskaya A.V."/>
            <person name="Rozanov A.S."/>
            <person name="Logacheva M.D."/>
            <person name="Kotenko A.V."/>
            <person name="Peltek S.E."/>
        </authorList>
    </citation>
    <scope>NUCLEOTIDE SEQUENCE [LARGE SCALE GENOMIC DNA]</scope>
    <source>
        <strain evidence="13 14">G1w1</strain>
    </source>
</reference>
<evidence type="ECO:0000313" key="13">
    <source>
        <dbReference type="EMBL" id="MEB3749458.1"/>
    </source>
</evidence>
<feature type="binding site" evidence="8">
    <location>
        <position position="177"/>
    </location>
    <ligand>
        <name>UDP-N-acetyl-alpha-D-muramoyl-L-alanyl-D-glutamate</name>
        <dbReference type="ChEBI" id="CHEBI:83900"/>
    </ligand>
</feature>
<evidence type="ECO:0000256" key="7">
    <source>
        <dbReference type="ARBA" id="ARBA00023316"/>
    </source>
</evidence>
<evidence type="ECO:0000256" key="8">
    <source>
        <dbReference type="HAMAP-Rule" id="MF_00208"/>
    </source>
</evidence>
<dbReference type="Gene3D" id="3.40.1390.10">
    <property type="entry name" value="MurE/MurF, N-terminal domain"/>
    <property type="match status" value="1"/>
</dbReference>
<dbReference type="PANTHER" id="PTHR23135">
    <property type="entry name" value="MUR LIGASE FAMILY MEMBER"/>
    <property type="match status" value="1"/>
</dbReference>
<sequence>MTRRVGCAPFSAVRIVRQTISMGKEWTNMKLLTLLSRLPSFWTHCGGNPDIVALEMDSRRVQPGSLFFCLKGFTVDGHDFAAEAAARGAAAMVAERPLPVDVPVVVVPDSRRAMAILADAFYGQPTHRLHLVGVTGTNGKTTTTSIIEQIARYNGKKTGLIGTVQIKIGDRSYPSVNTTPESLMLQRTFKQMVDEGVEFAAMEVSSHALHQGRVHGCDYDVAVFTNLTQDHLDYHGTMEEYRNAKGLLFAQLGNRYDEQRPKFAVLNHDDPVSQYYKHMTAAPIITYGINEKSDVTAEDIRMTPSGMVFRLCTPHGAAAVETKLVGAFNVYNILAAASACLASGFPLEAIAAALAAVEPVPGRFETVDEGQPFTVIVDYAHTPDSLENALKTVRQFAKRNVYVVIGCGGDRDRSKRPLMARAAVQFADLAIFTSDNPRSEDPKQILRDMEAGVEPSMGAYVTISDRKEAIRYAVHNAQEGDVVLIAGKGHETYQIIGDDVIEFDDRAVARMALKERG</sequence>
<keyword evidence="8" id="KW-0460">Magnesium</keyword>
<keyword evidence="8" id="KW-0547">Nucleotide-binding</keyword>
<keyword evidence="3 8" id="KW-0132">Cell division</keyword>
<evidence type="ECO:0000259" key="10">
    <source>
        <dbReference type="Pfam" id="PF01225"/>
    </source>
</evidence>
<feature type="binding site" evidence="8">
    <location>
        <position position="205"/>
    </location>
    <ligand>
        <name>UDP-N-acetyl-alpha-D-muramoyl-L-alanyl-D-glutamate</name>
        <dbReference type="ChEBI" id="CHEBI:83900"/>
    </ligand>
</feature>
<comment type="cofactor">
    <cofactor evidence="8">
        <name>Mg(2+)</name>
        <dbReference type="ChEBI" id="CHEBI:18420"/>
    </cofactor>
</comment>
<keyword evidence="5 8" id="KW-0573">Peptidoglycan synthesis</keyword>
<feature type="binding site" evidence="8">
    <location>
        <position position="487"/>
    </location>
    <ligand>
        <name>meso-2,6-diaminopimelate</name>
        <dbReference type="ChEBI" id="CHEBI:57791"/>
    </ligand>
</feature>
<dbReference type="EC" id="6.3.2.13" evidence="8"/>
<dbReference type="InterPro" id="IPR005761">
    <property type="entry name" value="UDP-N-AcMur-Glu-dNH2Pim_ligase"/>
</dbReference>
<feature type="binding site" evidence="8">
    <location>
        <begin position="136"/>
        <end position="142"/>
    </location>
    <ligand>
        <name>ATP</name>
        <dbReference type="ChEBI" id="CHEBI:30616"/>
    </ligand>
</feature>
<evidence type="ECO:0000256" key="9">
    <source>
        <dbReference type="RuleBase" id="RU004135"/>
    </source>
</evidence>
<keyword evidence="7 8" id="KW-0961">Cell wall biogenesis/degradation</keyword>
<keyword evidence="4 8" id="KW-0133">Cell shape</keyword>
<keyword evidence="14" id="KW-1185">Reference proteome</keyword>
<dbReference type="Gene3D" id="3.90.190.20">
    <property type="entry name" value="Mur ligase, C-terminal domain"/>
    <property type="match status" value="1"/>
</dbReference>
<keyword evidence="8" id="KW-0067">ATP-binding</keyword>
<dbReference type="Pfam" id="PF08245">
    <property type="entry name" value="Mur_ligase_M"/>
    <property type="match status" value="1"/>
</dbReference>
<dbReference type="InterPro" id="IPR013221">
    <property type="entry name" value="Mur_ligase_cen"/>
</dbReference>
<dbReference type="SUPFAM" id="SSF53244">
    <property type="entry name" value="MurD-like peptide ligases, peptide-binding domain"/>
    <property type="match status" value="1"/>
</dbReference>
<dbReference type="InterPro" id="IPR036615">
    <property type="entry name" value="Mur_ligase_C_dom_sf"/>
</dbReference>
<dbReference type="SUPFAM" id="SSF63418">
    <property type="entry name" value="MurE/MurF N-terminal domain"/>
    <property type="match status" value="1"/>
</dbReference>
<feature type="short sequence motif" description="Meso-diaminopimelate recognition motif" evidence="8">
    <location>
        <begin position="435"/>
        <end position="438"/>
    </location>
</feature>
<comment type="caution">
    <text evidence="8">Lacks conserved residue(s) required for the propagation of feature annotation.</text>
</comment>
<dbReference type="Pfam" id="PF02875">
    <property type="entry name" value="Mur_ligase_C"/>
    <property type="match status" value="1"/>
</dbReference>
<evidence type="ECO:0000259" key="12">
    <source>
        <dbReference type="Pfam" id="PF08245"/>
    </source>
</evidence>
<evidence type="ECO:0000259" key="11">
    <source>
        <dbReference type="Pfam" id="PF02875"/>
    </source>
</evidence>
<feature type="modified residue" description="N6-carboxylysine" evidence="8">
    <location>
        <position position="245"/>
    </location>
</feature>
<feature type="domain" description="Mur ligase C-terminal" evidence="11">
    <location>
        <begin position="362"/>
        <end position="489"/>
    </location>
</feature>
<accession>A0ABU6BC36</accession>
<dbReference type="InterPro" id="IPR036565">
    <property type="entry name" value="Mur-like_cat_sf"/>
</dbReference>
<keyword evidence="8 13" id="KW-0436">Ligase</keyword>
<comment type="pathway">
    <text evidence="1 8 9">Cell wall biogenesis; peptidoglycan biosynthesis.</text>
</comment>
<evidence type="ECO:0000256" key="2">
    <source>
        <dbReference type="ARBA" id="ARBA00005898"/>
    </source>
</evidence>
<comment type="function">
    <text evidence="8">Catalyzes the addition of meso-diaminopimelic acid to the nucleotide precursor UDP-N-acetylmuramoyl-L-alanyl-D-glutamate (UMAG) in the biosynthesis of bacterial cell-wall peptidoglycan.</text>
</comment>